<name>A0A1D8IPD7_9GAMM</name>
<proteinExistence type="predicted"/>
<sequence length="105" mass="11202">MIVEIAEPPFVSDTLDKSKLGFWDEPIAGLELPVKLNVTELRVPLLVTVPADDPVTVMGVPPSMEYFNMGVACDTAGKPTNTAAASVAASVAFFMQMDSERISNS</sequence>
<reference evidence="2" key="1">
    <citation type="submission" date="2016-09" db="EMBL/GenBank/DDBJ databases">
        <title>Acidihalobacter prosperus F5.</title>
        <authorList>
            <person name="Khaleque H.N."/>
            <person name="Ramsay J.P."/>
            <person name="Kaksonen A.H."/>
            <person name="Boxall N.J."/>
            <person name="Watkin E.L.J."/>
        </authorList>
    </citation>
    <scope>NUCLEOTIDE SEQUENCE [LARGE SCALE GENOMIC DNA]</scope>
    <source>
        <strain evidence="2">F5</strain>
    </source>
</reference>
<evidence type="ECO:0000313" key="2">
    <source>
        <dbReference type="Proteomes" id="UP000095401"/>
    </source>
</evidence>
<evidence type="ECO:0000313" key="1">
    <source>
        <dbReference type="EMBL" id="AOU98336.1"/>
    </source>
</evidence>
<organism evidence="1 2">
    <name type="scientific">Acidihalobacter yilgarnensis</name>
    <dbReference type="NCBI Taxonomy" id="2819280"/>
    <lineage>
        <taxon>Bacteria</taxon>
        <taxon>Pseudomonadati</taxon>
        <taxon>Pseudomonadota</taxon>
        <taxon>Gammaproteobacteria</taxon>
        <taxon>Chromatiales</taxon>
        <taxon>Ectothiorhodospiraceae</taxon>
        <taxon>Acidihalobacter</taxon>
    </lineage>
</organism>
<accession>A0A1D8IPD7</accession>
<gene>
    <name evidence="1" type="ORF">BI364_10500</name>
</gene>
<keyword evidence="2" id="KW-1185">Reference proteome</keyword>
<dbReference type="KEGG" id="aprs:BI364_10500"/>
<dbReference type="AlphaFoldDB" id="A0A1D8IPD7"/>
<protein>
    <submittedName>
        <fullName evidence="1">Uncharacterized protein</fullName>
    </submittedName>
</protein>
<dbReference type="EMBL" id="CP017415">
    <property type="protein sequence ID" value="AOU98336.1"/>
    <property type="molecule type" value="Genomic_DNA"/>
</dbReference>
<dbReference type="Proteomes" id="UP000095401">
    <property type="component" value="Chromosome"/>
</dbReference>